<reference evidence="2" key="1">
    <citation type="submission" date="2019-08" db="EMBL/GenBank/DDBJ databases">
        <title>The improved chromosome-level genome for the pearl oyster Pinctada fucata martensii using PacBio sequencing and Hi-C.</title>
        <authorList>
            <person name="Zheng Z."/>
        </authorList>
    </citation>
    <scope>NUCLEOTIDE SEQUENCE</scope>
    <source>
        <strain evidence="2">ZZ-2019</strain>
        <tissue evidence="2">Adductor muscle</tissue>
    </source>
</reference>
<protein>
    <recommendedName>
        <fullName evidence="4">Gag-like protein</fullName>
    </recommendedName>
</protein>
<evidence type="ECO:0000313" key="3">
    <source>
        <dbReference type="Proteomes" id="UP001186944"/>
    </source>
</evidence>
<gene>
    <name evidence="2" type="ORF">FSP39_009656</name>
</gene>
<evidence type="ECO:0000256" key="1">
    <source>
        <dbReference type="SAM" id="MobiDB-lite"/>
    </source>
</evidence>
<accession>A0AA88YQK8</accession>
<proteinExistence type="predicted"/>
<name>A0AA88YQK8_PINIB</name>
<feature type="compositionally biased region" description="Low complexity" evidence="1">
    <location>
        <begin position="338"/>
        <end position="347"/>
    </location>
</feature>
<organism evidence="2 3">
    <name type="scientific">Pinctada imbricata</name>
    <name type="common">Atlantic pearl-oyster</name>
    <name type="synonym">Pinctada martensii</name>
    <dbReference type="NCBI Taxonomy" id="66713"/>
    <lineage>
        <taxon>Eukaryota</taxon>
        <taxon>Metazoa</taxon>
        <taxon>Spiralia</taxon>
        <taxon>Lophotrochozoa</taxon>
        <taxon>Mollusca</taxon>
        <taxon>Bivalvia</taxon>
        <taxon>Autobranchia</taxon>
        <taxon>Pteriomorphia</taxon>
        <taxon>Pterioida</taxon>
        <taxon>Pterioidea</taxon>
        <taxon>Pteriidae</taxon>
        <taxon>Pinctada</taxon>
    </lineage>
</organism>
<dbReference type="AlphaFoldDB" id="A0AA88YQK8"/>
<keyword evidence="3" id="KW-1185">Reference proteome</keyword>
<sequence>MHTKFKINIIPLKTDDSRVNLDNVKSTLTSAQQDRPYQFRSLERGPGAYLLVNKHADARFWICFLQLRFADIYAIYLVDSPRYKTVVLKGGNTKAKSQGRGQGQWLPNHILTSKIAEKHDNLIAAQRLLNKEKRPTGAIKATFFEEAPKKVLGLGPHSRAETYVPPAPRCHKCHGFHATSRCRATEATKCAKCGGDHEQKQCSSTGYKCLNCGGAHHTYYRDCPENKRHRAAHVSSITDGISYAAAVQKNNALLSTVQRPTTQNLTKTVADTVTASVTESVNTDFGEKLQSVLTDIFKKLMPTKTGVENAVKDAVNKHFKIKTKTPTQGRAPAPPPAQAAGTGAGARLSRQNKTKRGRSASPQKDRKKSKPSPKKSIVNSKVRHLSMVGTSVKNPVILPENFDTMLELLETVEERTASPPPGRRESR</sequence>
<comment type="caution">
    <text evidence="2">The sequence shown here is derived from an EMBL/GenBank/DDBJ whole genome shotgun (WGS) entry which is preliminary data.</text>
</comment>
<feature type="region of interest" description="Disordered" evidence="1">
    <location>
        <begin position="322"/>
        <end position="396"/>
    </location>
</feature>
<dbReference type="EMBL" id="VSWD01000005">
    <property type="protein sequence ID" value="KAK3102216.1"/>
    <property type="molecule type" value="Genomic_DNA"/>
</dbReference>
<dbReference type="Proteomes" id="UP001186944">
    <property type="component" value="Unassembled WGS sequence"/>
</dbReference>
<evidence type="ECO:0008006" key="4">
    <source>
        <dbReference type="Google" id="ProtNLM"/>
    </source>
</evidence>
<evidence type="ECO:0000313" key="2">
    <source>
        <dbReference type="EMBL" id="KAK3102216.1"/>
    </source>
</evidence>